<keyword evidence="4" id="KW-0378">Hydrolase</keyword>
<dbReference type="PRINTS" id="PR00377">
    <property type="entry name" value="IMPHPHTASES"/>
</dbReference>
<dbReference type="CDD" id="cd01641">
    <property type="entry name" value="Bacterial_IMPase_like_1"/>
    <property type="match status" value="1"/>
</dbReference>
<evidence type="ECO:0000313" key="8">
    <source>
        <dbReference type="Proteomes" id="UP001176960"/>
    </source>
</evidence>
<reference evidence="7" key="1">
    <citation type="submission" date="2023-03" db="EMBL/GenBank/DDBJ databases">
        <authorList>
            <person name="Cleenwerck I."/>
        </authorList>
    </citation>
    <scope>NUCLEOTIDE SEQUENCE</scope>
    <source>
        <strain evidence="7">LMG 32879</strain>
    </source>
</reference>
<evidence type="ECO:0000256" key="2">
    <source>
        <dbReference type="ARBA" id="ARBA00009759"/>
    </source>
</evidence>
<dbReference type="InterPro" id="IPR020583">
    <property type="entry name" value="Inositol_monoP_metal-BS"/>
</dbReference>
<dbReference type="InterPro" id="IPR051090">
    <property type="entry name" value="Inositol_monoP_superfamily"/>
</dbReference>
<evidence type="ECO:0000256" key="1">
    <source>
        <dbReference type="ARBA" id="ARBA00001946"/>
    </source>
</evidence>
<evidence type="ECO:0000256" key="3">
    <source>
        <dbReference type="ARBA" id="ARBA00022723"/>
    </source>
</evidence>
<dbReference type="PANTHER" id="PTHR43200:SF6">
    <property type="entry name" value="3'(2'),5'-BISPHOSPHATE NUCLEOTIDASE"/>
    <property type="match status" value="1"/>
</dbReference>
<dbReference type="RefSeq" id="WP_289841692.1">
    <property type="nucleotide sequence ID" value="NZ_CATKSH010000002.1"/>
</dbReference>
<proteinExistence type="inferred from homology"/>
<feature type="binding site" evidence="6">
    <location>
        <position position="89"/>
    </location>
    <ligand>
        <name>Mg(2+)</name>
        <dbReference type="ChEBI" id="CHEBI:18420"/>
        <label>1</label>
        <note>catalytic</note>
    </ligand>
</feature>
<keyword evidence="3 6" id="KW-0479">Metal-binding</keyword>
<keyword evidence="8" id="KW-1185">Reference proteome</keyword>
<accession>A0AA35ULF5</accession>
<dbReference type="GO" id="GO:0000105">
    <property type="term" value="P:L-histidine biosynthetic process"/>
    <property type="evidence" value="ECO:0007669"/>
    <property type="project" value="TreeGrafter"/>
</dbReference>
<evidence type="ECO:0000256" key="6">
    <source>
        <dbReference type="PIRSR" id="PIRSR600760-2"/>
    </source>
</evidence>
<feature type="binding site" evidence="6">
    <location>
        <position position="88"/>
    </location>
    <ligand>
        <name>Mg(2+)</name>
        <dbReference type="ChEBI" id="CHEBI:18420"/>
        <label>1</label>
        <note>catalytic</note>
    </ligand>
</feature>
<organism evidence="7 8">
    <name type="scientific">Brytella acorum</name>
    <dbReference type="NCBI Taxonomy" id="2959299"/>
    <lineage>
        <taxon>Bacteria</taxon>
        <taxon>Pseudomonadati</taxon>
        <taxon>Pseudomonadota</taxon>
        <taxon>Alphaproteobacteria</taxon>
        <taxon>Acetobacterales</taxon>
        <taxon>Acetobacteraceae</taxon>
        <taxon>Brytella</taxon>
    </lineage>
</organism>
<feature type="binding site" evidence="6">
    <location>
        <position position="214"/>
    </location>
    <ligand>
        <name>Mg(2+)</name>
        <dbReference type="ChEBI" id="CHEBI:18420"/>
        <label>1</label>
        <note>catalytic</note>
    </ligand>
</feature>
<feature type="binding site" evidence="6">
    <location>
        <position position="86"/>
    </location>
    <ligand>
        <name>Mg(2+)</name>
        <dbReference type="ChEBI" id="CHEBI:18420"/>
        <label>1</label>
        <note>catalytic</note>
    </ligand>
</feature>
<protein>
    <submittedName>
        <fullName evidence="7">Inositol monophosphatase family protein</fullName>
    </submittedName>
</protein>
<dbReference type="EMBL" id="CATKSH010000002">
    <property type="protein sequence ID" value="CAI9119603.1"/>
    <property type="molecule type" value="Genomic_DNA"/>
</dbReference>
<dbReference type="Pfam" id="PF00459">
    <property type="entry name" value="Inositol_P"/>
    <property type="match status" value="1"/>
</dbReference>
<keyword evidence="5 6" id="KW-0460">Magnesium</keyword>
<dbReference type="SUPFAM" id="SSF56655">
    <property type="entry name" value="Carbohydrate phosphatase"/>
    <property type="match status" value="1"/>
</dbReference>
<dbReference type="InterPro" id="IPR000760">
    <property type="entry name" value="Inositol_monophosphatase-like"/>
</dbReference>
<dbReference type="Gene3D" id="3.30.540.10">
    <property type="entry name" value="Fructose-1,6-Bisphosphatase, subunit A, domain 1"/>
    <property type="match status" value="1"/>
</dbReference>
<comment type="caution">
    <text evidence="7">The sequence shown here is derived from an EMBL/GenBank/DDBJ whole genome shotgun (WGS) entry which is preliminary data.</text>
</comment>
<evidence type="ECO:0000256" key="4">
    <source>
        <dbReference type="ARBA" id="ARBA00022801"/>
    </source>
</evidence>
<dbReference type="Proteomes" id="UP001176960">
    <property type="component" value="Unassembled WGS sequence"/>
</dbReference>
<name>A0AA35ULF5_9PROT</name>
<comment type="cofactor">
    <cofactor evidence="1 6">
        <name>Mg(2+)</name>
        <dbReference type="ChEBI" id="CHEBI:18420"/>
    </cofactor>
</comment>
<sequence>MTNIVSPAFVETARLCADAAASRVVRHFRIGLASDAKADDSPVTAADREAEQAMRAVIASRHPDHAILGEEFGGAHASGPWCWVIDPIDGTRAFITGRPSFTTLVALFHNDVPVLGVVDQPVTGERWVGVTGHKTLFESRSLPGTIGTRRCVALAAAELSCTSPDIFVPPFGEKFNMLRGLVRRTSWGGDAYAYGLLALGQIDIVAECTMKPWDWGALVPVVQGAGGRVTDWSGGALTLESAGDVLACGDAVLHAAVVRELSHAPSFR</sequence>
<gene>
    <name evidence="7" type="ORF">LMG32879_000421</name>
</gene>
<evidence type="ECO:0000256" key="5">
    <source>
        <dbReference type="ARBA" id="ARBA00022842"/>
    </source>
</evidence>
<feature type="binding site" evidence="6">
    <location>
        <position position="70"/>
    </location>
    <ligand>
        <name>Mg(2+)</name>
        <dbReference type="ChEBI" id="CHEBI:18420"/>
        <label>1</label>
        <note>catalytic</note>
    </ligand>
</feature>
<dbReference type="PANTHER" id="PTHR43200">
    <property type="entry name" value="PHOSPHATASE"/>
    <property type="match status" value="1"/>
</dbReference>
<evidence type="ECO:0000313" key="7">
    <source>
        <dbReference type="EMBL" id="CAI9119603.1"/>
    </source>
</evidence>
<dbReference type="AlphaFoldDB" id="A0AA35ULF5"/>
<dbReference type="PROSITE" id="PS00629">
    <property type="entry name" value="IMP_1"/>
    <property type="match status" value="1"/>
</dbReference>
<comment type="similarity">
    <text evidence="2">Belongs to the inositol monophosphatase superfamily.</text>
</comment>
<dbReference type="GO" id="GO:0046872">
    <property type="term" value="F:metal ion binding"/>
    <property type="evidence" value="ECO:0007669"/>
    <property type="project" value="UniProtKB-KW"/>
</dbReference>
<dbReference type="GO" id="GO:0016791">
    <property type="term" value="F:phosphatase activity"/>
    <property type="evidence" value="ECO:0007669"/>
    <property type="project" value="UniProtKB-ARBA"/>
</dbReference>
<dbReference type="Gene3D" id="3.40.190.80">
    <property type="match status" value="1"/>
</dbReference>